<dbReference type="AlphaFoldDB" id="A0A7C8ZBU3"/>
<keyword evidence="2" id="KW-0012">Acyltransferase</keyword>
<dbReference type="EC" id="2.3.1.35" evidence="2"/>
<protein>
    <submittedName>
        <fullName evidence="2">Glutamate N-acetyltransferase</fullName>
        <ecNumber evidence="2">2.3.1.35</ecNumber>
    </submittedName>
</protein>
<keyword evidence="2" id="KW-0808">Transferase</keyword>
<proteinExistence type="predicted"/>
<dbReference type="EMBL" id="GISG01108817">
    <property type="protein sequence ID" value="MBA4638235.1"/>
    <property type="molecule type" value="Transcribed_RNA"/>
</dbReference>
<feature type="region of interest" description="Disordered" evidence="1">
    <location>
        <begin position="1"/>
        <end position="49"/>
    </location>
</feature>
<reference evidence="2" key="1">
    <citation type="journal article" date="2013" name="J. Plant Res.">
        <title>Effect of fungi and light on seed germination of three Opuntia species from semiarid lands of central Mexico.</title>
        <authorList>
            <person name="Delgado-Sanchez P."/>
            <person name="Jimenez-Bremont J.F."/>
            <person name="Guerrero-Gonzalez Mde L."/>
            <person name="Flores J."/>
        </authorList>
    </citation>
    <scope>NUCLEOTIDE SEQUENCE</scope>
    <source>
        <tissue evidence="2">Cladode</tissue>
    </source>
</reference>
<evidence type="ECO:0000313" key="2">
    <source>
        <dbReference type="EMBL" id="MBA4638235.1"/>
    </source>
</evidence>
<organism evidence="2">
    <name type="scientific">Opuntia streptacantha</name>
    <name type="common">Prickly pear cactus</name>
    <name type="synonym">Opuntia cardona</name>
    <dbReference type="NCBI Taxonomy" id="393608"/>
    <lineage>
        <taxon>Eukaryota</taxon>
        <taxon>Viridiplantae</taxon>
        <taxon>Streptophyta</taxon>
        <taxon>Embryophyta</taxon>
        <taxon>Tracheophyta</taxon>
        <taxon>Spermatophyta</taxon>
        <taxon>Magnoliopsida</taxon>
        <taxon>eudicotyledons</taxon>
        <taxon>Gunneridae</taxon>
        <taxon>Pentapetalae</taxon>
        <taxon>Caryophyllales</taxon>
        <taxon>Cactineae</taxon>
        <taxon>Cactaceae</taxon>
        <taxon>Opuntioideae</taxon>
        <taxon>Opuntia</taxon>
    </lineage>
</organism>
<accession>A0A7C8ZBU3</accession>
<sequence length="225" mass="25354">MNKAPNRHSNFFSSLKQVEKRLKLETPTPTVNLSHPPPQPPSSDYSSTESLSSPIFLNFDHYSHHQHANHGSILECGETPHEFFSNFDDFPPTNENPPPKTPEDALEIVDSYKHDDVDEIGLLIQLLGPSDCEDDEPKLRLKRCSSCRCGGGFYDKIVGVKGPKCEKEMERLDGLIRYFGKERIEPLRMAYLLVGKVACFSGGRFEAFEFPSTVEELLQNDVPAD</sequence>
<reference evidence="2" key="2">
    <citation type="submission" date="2020-07" db="EMBL/GenBank/DDBJ databases">
        <authorList>
            <person name="Vera ALvarez R."/>
            <person name="Arias-Moreno D.M."/>
            <person name="Jimenez-Jacinto V."/>
            <person name="Jimenez-Bremont J.F."/>
            <person name="Swaminathan K."/>
            <person name="Moose S.P."/>
            <person name="Guerrero-Gonzalez M.L."/>
            <person name="Marino-Ramirez L."/>
            <person name="Landsman D."/>
            <person name="Rodriguez-Kessler M."/>
            <person name="Delgado-Sanchez P."/>
        </authorList>
    </citation>
    <scope>NUCLEOTIDE SEQUENCE</scope>
    <source>
        <tissue evidence="2">Cladode</tissue>
    </source>
</reference>
<name>A0A7C8ZBU3_OPUST</name>
<dbReference type="GO" id="GO:0004358">
    <property type="term" value="F:L-glutamate N-acetyltransferase activity, acting on acetyl-L-ornithine as donor"/>
    <property type="evidence" value="ECO:0007669"/>
    <property type="project" value="UniProtKB-EC"/>
</dbReference>
<evidence type="ECO:0000256" key="1">
    <source>
        <dbReference type="SAM" id="MobiDB-lite"/>
    </source>
</evidence>
<feature type="compositionally biased region" description="Polar residues" evidence="1">
    <location>
        <begin position="7"/>
        <end position="16"/>
    </location>
</feature>